<evidence type="ECO:0000313" key="11">
    <source>
        <dbReference type="EMBL" id="CAF0829012.1"/>
    </source>
</evidence>
<dbReference type="PANTHER" id="PTHR12733">
    <property type="entry name" value="MITOCHONDRIAL ATP SYNTHASE B CHAIN"/>
    <property type="match status" value="1"/>
</dbReference>
<evidence type="ECO:0000256" key="1">
    <source>
        <dbReference type="ARBA" id="ARBA00007479"/>
    </source>
</evidence>
<feature type="compositionally biased region" description="Basic and acidic residues" evidence="10">
    <location>
        <begin position="56"/>
        <end position="92"/>
    </location>
</feature>
<dbReference type="Proteomes" id="UP000681722">
    <property type="component" value="Unassembled WGS sequence"/>
</dbReference>
<comment type="function">
    <text evidence="9">Subunit b, of the mitochondrial membrane ATP synthase complex (F(1)F(0) ATP synthase or Complex V) that produces ATP from ADP in the presence of a proton gradient across the membrane which is generated by electron transport complexes of the respiratory chain. ATP synthase complex consist of a soluble F(1) head domain - the catalytic core - and a membrane F(1) domain - the membrane proton channel. These two domains are linked by a central stalk rotating inside the F(1) region and a stationary peripheral stalk. During catalysis, ATP synthesis in the catalytic domain of F(1) is coupled via a rotary mechanism of the central stalk subunits to proton translocation. In vivo, can only synthesize ATP although its ATP hydrolase activity can be activated artificially in vitro. Part of the complex F(0) domain. Part of the complex F(0) domain and the peripheric stalk, which acts as a stator to hold the catalytic alpha(3)beta(3) subcomplex and subunit a/ATP6 static relative to the rotary elements.</text>
</comment>
<gene>
    <name evidence="12" type="ORF">GPM918_LOCUS10897</name>
    <name evidence="11" type="ORF">OVA965_LOCUS6047</name>
    <name evidence="14" type="ORF">SRO942_LOCUS10898</name>
    <name evidence="13" type="ORF">TMI583_LOCUS6043</name>
</gene>
<dbReference type="Proteomes" id="UP000677228">
    <property type="component" value="Unassembled WGS sequence"/>
</dbReference>
<dbReference type="Gene3D" id="1.20.5.2210">
    <property type="match status" value="1"/>
</dbReference>
<keyword evidence="7 9" id="KW-0496">Mitochondrion</keyword>
<dbReference type="Pfam" id="PF05405">
    <property type="entry name" value="Mt_ATP-synt_B"/>
    <property type="match status" value="1"/>
</dbReference>
<dbReference type="GO" id="GO:0046933">
    <property type="term" value="F:proton-transporting ATP synthase activity, rotational mechanism"/>
    <property type="evidence" value="ECO:0007669"/>
    <property type="project" value="TreeGrafter"/>
</dbReference>
<reference evidence="12" key="1">
    <citation type="submission" date="2021-02" db="EMBL/GenBank/DDBJ databases">
        <authorList>
            <person name="Nowell W R."/>
        </authorList>
    </citation>
    <scope>NUCLEOTIDE SEQUENCE</scope>
</reference>
<dbReference type="EMBL" id="CAJNOQ010002196">
    <property type="protein sequence ID" value="CAF0944510.1"/>
    <property type="molecule type" value="Genomic_DNA"/>
</dbReference>
<keyword evidence="5 9" id="KW-0999">Mitochondrion inner membrane</keyword>
<evidence type="ECO:0000256" key="6">
    <source>
        <dbReference type="ARBA" id="ARBA00023065"/>
    </source>
</evidence>
<sequence>MLAKFARLPSTSLFRQFSTSTIVFQQSHAGASSTTQQSSGSGSGKDQRQGQQGEKNVTDKVKEGVKDVVHKAKDILSGDSDGGDRSGSDSKKGGNVVKMSSEPASAYSSYPDFSRRFGPTVIDGVREGIENIQWRKEWQGKRLLPHDQWPERDLVNYPPYHVKDAPSKVRWGFVPDSWFTFFYEKTGVTGPYIFLTGVLIHGFSKEWIVLWYDFNEYLALAVVAVVLMKKLGPFLADFSSSITQKEVDIIVKGTQQQKALTGLAISIYEQQIENAKSIDLATEARKEILNMQLEIIYRERMKQMYDGVKRRLDYQIALQNARKDFERTNMINWITSEVRKAITQKQEQDMVQQCLQALKQMATNTRQ</sequence>
<dbReference type="EMBL" id="CAJOBA010001766">
    <property type="protein sequence ID" value="CAF3613554.1"/>
    <property type="molecule type" value="Genomic_DNA"/>
</dbReference>
<evidence type="ECO:0000313" key="15">
    <source>
        <dbReference type="Proteomes" id="UP000663829"/>
    </source>
</evidence>
<dbReference type="InterPro" id="IPR013837">
    <property type="entry name" value="ATP_synth_F0_suB"/>
</dbReference>
<evidence type="ECO:0000313" key="12">
    <source>
        <dbReference type="EMBL" id="CAF0944510.1"/>
    </source>
</evidence>
<dbReference type="InterPro" id="IPR008688">
    <property type="entry name" value="ATP_synth_Bsub_B/MI25"/>
</dbReference>
<dbReference type="Proteomes" id="UP000682733">
    <property type="component" value="Unassembled WGS sequence"/>
</dbReference>
<protein>
    <recommendedName>
        <fullName evidence="9">ATP synthase subunit b</fullName>
    </recommendedName>
</protein>
<keyword evidence="3 9" id="KW-0138">CF(0)</keyword>
<evidence type="ECO:0000256" key="2">
    <source>
        <dbReference type="ARBA" id="ARBA00022448"/>
    </source>
</evidence>
<comment type="subcellular location">
    <subcellularLocation>
        <location evidence="9">Mitochondrion</location>
    </subcellularLocation>
    <subcellularLocation>
        <location evidence="9">Mitochondrion inner membrane</location>
    </subcellularLocation>
</comment>
<comment type="caution">
    <text evidence="12">The sequence shown here is derived from an EMBL/GenBank/DDBJ whole genome shotgun (WGS) entry which is preliminary data.</text>
</comment>
<name>A0A814CHF0_9BILA</name>
<feature type="compositionally biased region" description="Low complexity" evidence="10">
    <location>
        <begin position="26"/>
        <end position="40"/>
    </location>
</feature>
<proteinExistence type="inferred from homology"/>
<dbReference type="EMBL" id="CAJNOK010001766">
    <property type="protein sequence ID" value="CAF0829012.1"/>
    <property type="molecule type" value="Genomic_DNA"/>
</dbReference>
<dbReference type="GO" id="GO:0045259">
    <property type="term" value="C:proton-transporting ATP synthase complex"/>
    <property type="evidence" value="ECO:0007669"/>
    <property type="project" value="UniProtKB-KW"/>
</dbReference>
<evidence type="ECO:0000256" key="4">
    <source>
        <dbReference type="ARBA" id="ARBA00022781"/>
    </source>
</evidence>
<comment type="similarity">
    <text evidence="1 9">Belongs to the eukaryotic ATPase B chain family.</text>
</comment>
<evidence type="ECO:0000256" key="8">
    <source>
        <dbReference type="ARBA" id="ARBA00023136"/>
    </source>
</evidence>
<evidence type="ECO:0000256" key="7">
    <source>
        <dbReference type="ARBA" id="ARBA00023128"/>
    </source>
</evidence>
<keyword evidence="4 9" id="KW-0375">Hydrogen ion transport</keyword>
<evidence type="ECO:0000313" key="14">
    <source>
        <dbReference type="EMBL" id="CAF3720783.1"/>
    </source>
</evidence>
<keyword evidence="15" id="KW-1185">Reference proteome</keyword>
<dbReference type="EMBL" id="CAJOBC010002196">
    <property type="protein sequence ID" value="CAF3720783.1"/>
    <property type="molecule type" value="Genomic_DNA"/>
</dbReference>
<dbReference type="AlphaFoldDB" id="A0A814CHF0"/>
<feature type="region of interest" description="Disordered" evidence="10">
    <location>
        <begin position="26"/>
        <end position="101"/>
    </location>
</feature>
<evidence type="ECO:0000313" key="13">
    <source>
        <dbReference type="EMBL" id="CAF3613554.1"/>
    </source>
</evidence>
<keyword evidence="8 9" id="KW-0472">Membrane</keyword>
<evidence type="ECO:0000256" key="10">
    <source>
        <dbReference type="SAM" id="MobiDB-lite"/>
    </source>
</evidence>
<evidence type="ECO:0000256" key="5">
    <source>
        <dbReference type="ARBA" id="ARBA00022792"/>
    </source>
</evidence>
<dbReference type="OrthoDB" id="67388at2759"/>
<evidence type="ECO:0000256" key="9">
    <source>
        <dbReference type="RuleBase" id="RU368017"/>
    </source>
</evidence>
<evidence type="ECO:0000256" key="3">
    <source>
        <dbReference type="ARBA" id="ARBA00022547"/>
    </source>
</evidence>
<comment type="subunit">
    <text evidence="9">F-type ATPases have 2 components, CF(1) - the catalytic core - and CF(0) - the membrane proton channel. CF(1) and CF(0) have multiple subunits.</text>
</comment>
<dbReference type="Proteomes" id="UP000663829">
    <property type="component" value="Unassembled WGS sequence"/>
</dbReference>
<dbReference type="SUPFAM" id="SSF161060">
    <property type="entry name" value="ATP synthase B chain-like"/>
    <property type="match status" value="1"/>
</dbReference>
<dbReference type="GO" id="GO:0005743">
    <property type="term" value="C:mitochondrial inner membrane"/>
    <property type="evidence" value="ECO:0007669"/>
    <property type="project" value="UniProtKB-SubCell"/>
</dbReference>
<accession>A0A814CHF0</accession>
<organism evidence="12 15">
    <name type="scientific">Didymodactylos carnosus</name>
    <dbReference type="NCBI Taxonomy" id="1234261"/>
    <lineage>
        <taxon>Eukaryota</taxon>
        <taxon>Metazoa</taxon>
        <taxon>Spiralia</taxon>
        <taxon>Gnathifera</taxon>
        <taxon>Rotifera</taxon>
        <taxon>Eurotatoria</taxon>
        <taxon>Bdelloidea</taxon>
        <taxon>Philodinida</taxon>
        <taxon>Philodinidae</taxon>
        <taxon>Didymodactylos</taxon>
    </lineage>
</organism>
<keyword evidence="6 9" id="KW-0406">Ion transport</keyword>
<dbReference type="PANTHER" id="PTHR12733:SF3">
    <property type="entry name" value="ATP SYNTHASE F(0) COMPLEX SUBUNIT B1, MITOCHONDRIAL"/>
    <property type="match status" value="1"/>
</dbReference>
<keyword evidence="2 9" id="KW-0813">Transport</keyword>